<dbReference type="EMBL" id="JAGGJA010000001">
    <property type="protein sequence ID" value="MCW9705611.1"/>
    <property type="molecule type" value="Genomic_DNA"/>
</dbReference>
<keyword evidence="4" id="KW-1185">Reference proteome</keyword>
<gene>
    <name evidence="3" type="ORF">J6I44_02030</name>
</gene>
<feature type="domain" description="Reverse transcriptase" evidence="2">
    <location>
        <begin position="1"/>
        <end position="316"/>
    </location>
</feature>
<keyword evidence="3" id="KW-0548">Nucleotidyltransferase</keyword>
<name>A0ABT3PI67_9BACT</name>
<dbReference type="PANTHER" id="PTHR34047:SF8">
    <property type="entry name" value="PROTEIN YKFC"/>
    <property type="match status" value="1"/>
</dbReference>
<dbReference type="RefSeq" id="WP_265764274.1">
    <property type="nucleotide sequence ID" value="NZ_JAGGJA010000001.1"/>
</dbReference>
<organism evidence="3 4">
    <name type="scientific">Fodinibius salsisoli</name>
    <dbReference type="NCBI Taxonomy" id="2820877"/>
    <lineage>
        <taxon>Bacteria</taxon>
        <taxon>Pseudomonadati</taxon>
        <taxon>Balneolota</taxon>
        <taxon>Balneolia</taxon>
        <taxon>Balneolales</taxon>
        <taxon>Balneolaceae</taxon>
        <taxon>Fodinibius</taxon>
    </lineage>
</organism>
<dbReference type="Pfam" id="PF00078">
    <property type="entry name" value="RVT_1"/>
    <property type="match status" value="1"/>
</dbReference>
<protein>
    <submittedName>
        <fullName evidence="3">RNA-directed DNA polymerase</fullName>
    </submittedName>
</protein>
<evidence type="ECO:0000256" key="1">
    <source>
        <dbReference type="ARBA" id="ARBA00034120"/>
    </source>
</evidence>
<dbReference type="GO" id="GO:0003964">
    <property type="term" value="F:RNA-directed DNA polymerase activity"/>
    <property type="evidence" value="ECO:0007669"/>
    <property type="project" value="UniProtKB-KW"/>
</dbReference>
<comment type="similarity">
    <text evidence="1">Belongs to the bacterial reverse transcriptase family.</text>
</comment>
<accession>A0ABT3PI67</accession>
<keyword evidence="3" id="KW-0808">Transferase</keyword>
<evidence type="ECO:0000313" key="3">
    <source>
        <dbReference type="EMBL" id="MCW9705611.1"/>
    </source>
</evidence>
<dbReference type="InterPro" id="IPR051083">
    <property type="entry name" value="GrpII_Intron_Splice-Mob/Def"/>
</dbReference>
<reference evidence="3 4" key="1">
    <citation type="submission" date="2021-03" db="EMBL/GenBank/DDBJ databases">
        <title>Aliifodinibius sp. nov., a new bacterium isolated from saline soil.</title>
        <authorList>
            <person name="Galisteo C."/>
            <person name="De La Haba R."/>
            <person name="Sanchez-Porro C."/>
            <person name="Ventosa A."/>
        </authorList>
    </citation>
    <scope>NUCLEOTIDE SEQUENCE [LARGE SCALE GENOMIC DNA]</scope>
    <source>
        <strain evidence="3 4">1BSP15-2V2</strain>
    </source>
</reference>
<dbReference type="PROSITE" id="PS50878">
    <property type="entry name" value="RT_POL"/>
    <property type="match status" value="1"/>
</dbReference>
<keyword evidence="3" id="KW-0695">RNA-directed DNA polymerase</keyword>
<comment type="caution">
    <text evidence="3">The sequence shown here is derived from an EMBL/GenBank/DDBJ whole genome shotgun (WGS) entry which is preliminary data.</text>
</comment>
<dbReference type="Proteomes" id="UP001207918">
    <property type="component" value="Unassembled WGS sequence"/>
</dbReference>
<proteinExistence type="inferred from homology"/>
<dbReference type="CDD" id="cd01646">
    <property type="entry name" value="RT_Bac_retron_I"/>
    <property type="match status" value="1"/>
</dbReference>
<sequence length="516" mass="60966">MAEINIEDILGTNFVYKRLLKYGLFSETIDDIFQSKSFGEWAIENGVNRYKKRSFSLVQYRLTRNNNAPRILSIPHPIAYYLLCDSIRINWDRIVNKIGEVEDYEDRSMIIPKPNNLNNRLFSMLSYNLRDDEKFLHLDKQSDAKYFVHADISKFYPSIYSHSVCWALVGHSKAKKHQDDNRRWFNKLDIAIRSMQRNETIGIPIGPDTSNIVSELVLSRVDKELNDYDYLRFVDDYKCYCSTKEEADSFLIDLSRSLEKYHLRLNTRKTVVGELPKALDPNWVRRLREYSNHFLSESKLTKKSINRISEFLDLAINLAENNPGESALKYAVKVLSSKKYSDEEVFSFTFLYLSRICFQHPYFIDVFNSFLSKNKDELGNSIKGLIENEINRISEEHIQYRRSDVALWSLYIAIKYELEIKNYESISEQLIEDRDCLPSLMSYLYAKKNDLDISKYLDMIPQIIDEKSEDDWWIYIYQTFIDQPNKPVFNQIDYKDFYMDLNGSDVTFLNETLAEL</sequence>
<dbReference type="InterPro" id="IPR000477">
    <property type="entry name" value="RT_dom"/>
</dbReference>
<evidence type="ECO:0000313" key="4">
    <source>
        <dbReference type="Proteomes" id="UP001207918"/>
    </source>
</evidence>
<dbReference type="PANTHER" id="PTHR34047">
    <property type="entry name" value="NUCLEAR INTRON MATURASE 1, MITOCHONDRIAL-RELATED"/>
    <property type="match status" value="1"/>
</dbReference>
<evidence type="ECO:0000259" key="2">
    <source>
        <dbReference type="PROSITE" id="PS50878"/>
    </source>
</evidence>